<proteinExistence type="predicted"/>
<reference evidence="1" key="1">
    <citation type="journal article" date="2022" name="Int. J. Mol. Sci.">
        <title>Draft Genome of Tanacetum Coccineum: Genomic Comparison of Closely Related Tanacetum-Family Plants.</title>
        <authorList>
            <person name="Yamashiro T."/>
            <person name="Shiraishi A."/>
            <person name="Nakayama K."/>
            <person name="Satake H."/>
        </authorList>
    </citation>
    <scope>NUCLEOTIDE SEQUENCE</scope>
</reference>
<evidence type="ECO:0000313" key="1">
    <source>
        <dbReference type="EMBL" id="GJT46765.1"/>
    </source>
</evidence>
<dbReference type="Proteomes" id="UP001151760">
    <property type="component" value="Unassembled WGS sequence"/>
</dbReference>
<keyword evidence="2" id="KW-1185">Reference proteome</keyword>
<organism evidence="1 2">
    <name type="scientific">Tanacetum coccineum</name>
    <dbReference type="NCBI Taxonomy" id="301880"/>
    <lineage>
        <taxon>Eukaryota</taxon>
        <taxon>Viridiplantae</taxon>
        <taxon>Streptophyta</taxon>
        <taxon>Embryophyta</taxon>
        <taxon>Tracheophyta</taxon>
        <taxon>Spermatophyta</taxon>
        <taxon>Magnoliopsida</taxon>
        <taxon>eudicotyledons</taxon>
        <taxon>Gunneridae</taxon>
        <taxon>Pentapetalae</taxon>
        <taxon>asterids</taxon>
        <taxon>campanulids</taxon>
        <taxon>Asterales</taxon>
        <taxon>Asteraceae</taxon>
        <taxon>Asteroideae</taxon>
        <taxon>Anthemideae</taxon>
        <taxon>Anthemidinae</taxon>
        <taxon>Tanacetum</taxon>
    </lineage>
</organism>
<evidence type="ECO:0000313" key="2">
    <source>
        <dbReference type="Proteomes" id="UP001151760"/>
    </source>
</evidence>
<protein>
    <submittedName>
        <fullName evidence="1">Uncharacterized protein</fullName>
    </submittedName>
</protein>
<reference evidence="1" key="2">
    <citation type="submission" date="2022-01" db="EMBL/GenBank/DDBJ databases">
        <authorList>
            <person name="Yamashiro T."/>
            <person name="Shiraishi A."/>
            <person name="Satake H."/>
            <person name="Nakayama K."/>
        </authorList>
    </citation>
    <scope>NUCLEOTIDE SEQUENCE</scope>
</reference>
<dbReference type="EMBL" id="BQNB010016012">
    <property type="protein sequence ID" value="GJT46765.1"/>
    <property type="molecule type" value="Genomic_DNA"/>
</dbReference>
<accession>A0ABQ5E7B5</accession>
<comment type="caution">
    <text evidence="1">The sequence shown here is derived from an EMBL/GenBank/DDBJ whole genome shotgun (WGS) entry which is preliminary data.</text>
</comment>
<sequence>MKMALKALVFQLHEHLQWLINAPRASQQASAYPRISWCGLGNPSKFDFPSINKLWTSPSSESSSESRKEKQVVYLLIRHWAQDLGFENANFESQAPPSFDVYTLPVTYSEEVDETRGISMEVESLDHTKLEDLGLNTSSHDLFLSYREIPSVNELEP</sequence>
<gene>
    <name evidence="1" type="ORF">Tco_0955480</name>
</gene>
<name>A0ABQ5E7B5_9ASTR</name>